<organism evidence="1 2">
    <name type="scientific">Diphasiastrum complanatum</name>
    <name type="common">Issler's clubmoss</name>
    <name type="synonym">Lycopodium complanatum</name>
    <dbReference type="NCBI Taxonomy" id="34168"/>
    <lineage>
        <taxon>Eukaryota</taxon>
        <taxon>Viridiplantae</taxon>
        <taxon>Streptophyta</taxon>
        <taxon>Embryophyta</taxon>
        <taxon>Tracheophyta</taxon>
        <taxon>Lycopodiopsida</taxon>
        <taxon>Lycopodiales</taxon>
        <taxon>Lycopodiaceae</taxon>
        <taxon>Lycopodioideae</taxon>
        <taxon>Diphasiastrum</taxon>
    </lineage>
</organism>
<evidence type="ECO:0000313" key="2">
    <source>
        <dbReference type="Proteomes" id="UP001162992"/>
    </source>
</evidence>
<gene>
    <name evidence="1" type="ORF">O6H91_05G001100</name>
</gene>
<name>A0ACC2DK03_DIPCM</name>
<reference evidence="2" key="1">
    <citation type="journal article" date="2024" name="Proc. Natl. Acad. Sci. U.S.A.">
        <title>Extraordinary preservation of gene collinearity over three hundred million years revealed in homosporous lycophytes.</title>
        <authorList>
            <person name="Li C."/>
            <person name="Wickell D."/>
            <person name="Kuo L.Y."/>
            <person name="Chen X."/>
            <person name="Nie B."/>
            <person name="Liao X."/>
            <person name="Peng D."/>
            <person name="Ji J."/>
            <person name="Jenkins J."/>
            <person name="Williams M."/>
            <person name="Shu S."/>
            <person name="Plott C."/>
            <person name="Barry K."/>
            <person name="Rajasekar S."/>
            <person name="Grimwood J."/>
            <person name="Han X."/>
            <person name="Sun S."/>
            <person name="Hou Z."/>
            <person name="He W."/>
            <person name="Dai G."/>
            <person name="Sun C."/>
            <person name="Schmutz J."/>
            <person name="Leebens-Mack J.H."/>
            <person name="Li F.W."/>
            <person name="Wang L."/>
        </authorList>
    </citation>
    <scope>NUCLEOTIDE SEQUENCE [LARGE SCALE GENOMIC DNA]</scope>
    <source>
        <strain evidence="2">cv. PW_Plant_1</strain>
    </source>
</reference>
<dbReference type="Proteomes" id="UP001162992">
    <property type="component" value="Chromosome 5"/>
</dbReference>
<proteinExistence type="predicted"/>
<protein>
    <submittedName>
        <fullName evidence="1">Uncharacterized protein</fullName>
    </submittedName>
</protein>
<dbReference type="EMBL" id="CM055096">
    <property type="protein sequence ID" value="KAJ7554611.1"/>
    <property type="molecule type" value="Genomic_DNA"/>
</dbReference>
<accession>A0ACC2DK03</accession>
<comment type="caution">
    <text evidence="1">The sequence shown here is derived from an EMBL/GenBank/DDBJ whole genome shotgun (WGS) entry which is preliminary data.</text>
</comment>
<evidence type="ECO:0000313" key="1">
    <source>
        <dbReference type="EMBL" id="KAJ7554611.1"/>
    </source>
</evidence>
<sequence length="537" mass="60371">MAAVAAATMRRGARLAPGIASRIMGFGSQKPKSPFTRHEDLIRDHDPGSPTCVRGHSSARFYSSFRQQKSFSGAAHTESKLKGKLSLEQLKKLTEDDEISTVVVAFTDNYGRLLGKRYTARFFLESAITDGLHACSYLLATDMNMDPVPGYRFASWQLGYGDIHLVPDLRTLRVASWLENTALVLCDVVDEKSHELSPHAPRSILRNQVKAAKELDDMVPMGASELEYFLFQDDFEEAKEKRYHNLKPVGWHREDYHILQGTREEFFNGPARRHLEASGVPVENSKGEYGVGQHELNVSYAETLEMADRHVVYKQCLKELAESLGVAVTFMAKPDVTQPGSSCHIHLSLWKKGENIFQGTNSVASVLCSDEFRWFLGGWMKHTPEMMVFYAPNVNSYKRYCVGSFAPTNIAWSHDNRTAPFRILGSGKSLRIECRLPGADCNPYLAFSAALASGLDGIRNKIEPPAPFEGNVYQADKLPQIPQSLGEAVELFSSSDFARTTLGEDVHHHYTHFFKTENHAFSQSVTDWEKNRYFEQI</sequence>
<keyword evidence="2" id="KW-1185">Reference proteome</keyword>